<name>A0ABT8DCG0_9FLAO</name>
<sequence length="153" mass="16849">MKQAALALGISAILFIGCKNESKKEISSEETVEIIDSTIVDSHTSENSLDWAGVYQGTTPCADCEGIKTVLELKNDKTYILSQTYLGKQTGENEFEQSGNFEWDASGLKILLKTENDTLNYKVGENQLWMLDQNGSVVTGDLANLYVLKKTAE</sequence>
<dbReference type="PROSITE" id="PS51257">
    <property type="entry name" value="PROKAR_LIPOPROTEIN"/>
    <property type="match status" value="1"/>
</dbReference>
<proteinExistence type="predicted"/>
<dbReference type="Pfam" id="PF04170">
    <property type="entry name" value="NlpE"/>
    <property type="match status" value="1"/>
</dbReference>
<accession>A0ABT8DCG0</accession>
<dbReference type="InterPro" id="IPR007298">
    <property type="entry name" value="Cu-R_lipoprotein_NlpE"/>
</dbReference>
<protein>
    <submittedName>
        <fullName evidence="1">Copper resistance protein NlpE</fullName>
    </submittedName>
</protein>
<dbReference type="Gene3D" id="2.40.128.640">
    <property type="match status" value="1"/>
</dbReference>
<gene>
    <name evidence="1" type="ORF">QRD02_00150</name>
</gene>
<organism evidence="1 2">
    <name type="scientific">Aequorivita aurantiaca</name>
    <dbReference type="NCBI Taxonomy" id="3053356"/>
    <lineage>
        <taxon>Bacteria</taxon>
        <taxon>Pseudomonadati</taxon>
        <taxon>Bacteroidota</taxon>
        <taxon>Flavobacteriia</taxon>
        <taxon>Flavobacteriales</taxon>
        <taxon>Flavobacteriaceae</taxon>
        <taxon>Aequorivita</taxon>
    </lineage>
</organism>
<dbReference type="RefSeq" id="WP_290252863.1">
    <property type="nucleotide sequence ID" value="NZ_JAUGQQ010000001.1"/>
</dbReference>
<keyword evidence="2" id="KW-1185">Reference proteome</keyword>
<evidence type="ECO:0000313" key="1">
    <source>
        <dbReference type="EMBL" id="MDN3722775.1"/>
    </source>
</evidence>
<reference evidence="1 2" key="1">
    <citation type="submission" date="2023-06" db="EMBL/GenBank/DDBJ databases">
        <authorList>
            <person name="Ye Y.-Q."/>
            <person name="Du Z.-J."/>
        </authorList>
    </citation>
    <scope>NUCLEOTIDE SEQUENCE [LARGE SCALE GENOMIC DNA]</scope>
    <source>
        <strain evidence="1 2">SDUM287046</strain>
    </source>
</reference>
<comment type="caution">
    <text evidence="1">The sequence shown here is derived from an EMBL/GenBank/DDBJ whole genome shotgun (WGS) entry which is preliminary data.</text>
</comment>
<evidence type="ECO:0000313" key="2">
    <source>
        <dbReference type="Proteomes" id="UP001244787"/>
    </source>
</evidence>
<dbReference type="Proteomes" id="UP001244787">
    <property type="component" value="Unassembled WGS sequence"/>
</dbReference>
<dbReference type="EMBL" id="JAUGQQ010000001">
    <property type="protein sequence ID" value="MDN3722775.1"/>
    <property type="molecule type" value="Genomic_DNA"/>
</dbReference>